<dbReference type="OrthoDB" id="73875at2759"/>
<protein>
    <recommendedName>
        <fullName evidence="1">GH18 domain-containing protein</fullName>
    </recommendedName>
</protein>
<dbReference type="SUPFAM" id="SSF51445">
    <property type="entry name" value="(Trans)glycosidases"/>
    <property type="match status" value="1"/>
</dbReference>
<gene>
    <name evidence="2" type="ORF">TRIADDRAFT_9842</name>
</gene>
<organism evidence="2 3">
    <name type="scientific">Trichoplax adhaerens</name>
    <name type="common">Trichoplax reptans</name>
    <dbReference type="NCBI Taxonomy" id="10228"/>
    <lineage>
        <taxon>Eukaryota</taxon>
        <taxon>Metazoa</taxon>
        <taxon>Placozoa</taxon>
        <taxon>Uniplacotomia</taxon>
        <taxon>Trichoplacea</taxon>
        <taxon>Trichoplacidae</taxon>
        <taxon>Trichoplax</taxon>
    </lineage>
</organism>
<dbReference type="AlphaFoldDB" id="B3SFP6"/>
<dbReference type="InterPro" id="IPR001223">
    <property type="entry name" value="Glyco_hydro18_cat"/>
</dbReference>
<feature type="non-terminal residue" evidence="2">
    <location>
        <position position="78"/>
    </location>
</feature>
<dbReference type="GO" id="GO:0005975">
    <property type="term" value="P:carbohydrate metabolic process"/>
    <property type="evidence" value="ECO:0007669"/>
    <property type="project" value="InterPro"/>
</dbReference>
<dbReference type="Gene3D" id="3.20.20.80">
    <property type="entry name" value="Glycosidases"/>
    <property type="match status" value="1"/>
</dbReference>
<dbReference type="Proteomes" id="UP000009022">
    <property type="component" value="Unassembled WGS sequence"/>
</dbReference>
<evidence type="ECO:0000259" key="1">
    <source>
        <dbReference type="PROSITE" id="PS51910"/>
    </source>
</evidence>
<dbReference type="KEGG" id="tad:TRIADDRAFT_9842"/>
<evidence type="ECO:0000313" key="3">
    <source>
        <dbReference type="Proteomes" id="UP000009022"/>
    </source>
</evidence>
<sequence>LDQINLMTYDYNGVWSKVTAPHSALFCDPRAPKELDGAGTFNIHSTVKAWTHAGVEPQKIIIGAAAYGREVSGVTPTD</sequence>
<dbReference type="HOGENOM" id="CLU_2629055_0_0_1"/>
<dbReference type="CTD" id="6760279"/>
<dbReference type="STRING" id="10228.B3SFP6"/>
<evidence type="ECO:0000313" key="2">
    <source>
        <dbReference type="EMBL" id="EDV18449.1"/>
    </source>
</evidence>
<dbReference type="InParanoid" id="B3SFP6"/>
<dbReference type="GeneID" id="6760279"/>
<feature type="non-terminal residue" evidence="2">
    <location>
        <position position="1"/>
    </location>
</feature>
<dbReference type="InterPro" id="IPR050314">
    <property type="entry name" value="Glycosyl_Hydrlase_18"/>
</dbReference>
<dbReference type="RefSeq" id="XP_002119065.1">
    <property type="nucleotide sequence ID" value="XM_002119029.1"/>
</dbReference>
<dbReference type="Pfam" id="PF00704">
    <property type="entry name" value="Glyco_hydro_18"/>
    <property type="match status" value="1"/>
</dbReference>
<keyword evidence="3" id="KW-1185">Reference proteome</keyword>
<dbReference type="EMBL" id="DS986516">
    <property type="protein sequence ID" value="EDV18449.1"/>
    <property type="molecule type" value="Genomic_DNA"/>
</dbReference>
<name>B3SFP6_TRIAD</name>
<dbReference type="PROSITE" id="PS51910">
    <property type="entry name" value="GH18_2"/>
    <property type="match status" value="1"/>
</dbReference>
<dbReference type="InterPro" id="IPR017853">
    <property type="entry name" value="GH"/>
</dbReference>
<reference evidence="2 3" key="1">
    <citation type="journal article" date="2008" name="Nature">
        <title>The Trichoplax genome and the nature of placozoans.</title>
        <authorList>
            <person name="Srivastava M."/>
            <person name="Begovic E."/>
            <person name="Chapman J."/>
            <person name="Putnam N.H."/>
            <person name="Hellsten U."/>
            <person name="Kawashima T."/>
            <person name="Kuo A."/>
            <person name="Mitros T."/>
            <person name="Salamov A."/>
            <person name="Carpenter M.L."/>
            <person name="Signorovitch A.Y."/>
            <person name="Moreno M.A."/>
            <person name="Kamm K."/>
            <person name="Grimwood J."/>
            <person name="Schmutz J."/>
            <person name="Shapiro H."/>
            <person name="Grigoriev I.V."/>
            <person name="Buss L.W."/>
            <person name="Schierwater B."/>
            <person name="Dellaporta S.L."/>
            <person name="Rokhsar D.S."/>
        </authorList>
    </citation>
    <scope>NUCLEOTIDE SEQUENCE [LARGE SCALE GENOMIC DNA]</scope>
    <source>
        <strain evidence="2 3">Grell-BS-1999</strain>
    </source>
</reference>
<dbReference type="PANTHER" id="PTHR11177:SF317">
    <property type="entry name" value="CHITINASE 12-RELATED"/>
    <property type="match status" value="1"/>
</dbReference>
<dbReference type="PANTHER" id="PTHR11177">
    <property type="entry name" value="CHITINASE"/>
    <property type="match status" value="1"/>
</dbReference>
<accession>B3SFP6</accession>
<feature type="domain" description="GH18" evidence="1">
    <location>
        <begin position="1"/>
        <end position="78"/>
    </location>
</feature>
<proteinExistence type="predicted"/>